<feature type="modified residue" description="4-aspartylphosphate" evidence="3">
    <location>
        <position position="53"/>
    </location>
</feature>
<evidence type="ECO:0000313" key="6">
    <source>
        <dbReference type="EMBL" id="WPY00461.1"/>
    </source>
</evidence>
<dbReference type="InterPro" id="IPR050469">
    <property type="entry name" value="Diguanylate_Cyclase"/>
</dbReference>
<gene>
    <name evidence="6" type="ORF">Trichorick_00338</name>
</gene>
<dbReference type="Proteomes" id="UP001326613">
    <property type="component" value="Chromosome"/>
</dbReference>
<dbReference type="InterPro" id="IPR029787">
    <property type="entry name" value="Nucleotide_cyclase"/>
</dbReference>
<dbReference type="Pfam" id="PF00990">
    <property type="entry name" value="GGDEF"/>
    <property type="match status" value="1"/>
</dbReference>
<dbReference type="Gene3D" id="3.30.70.270">
    <property type="match status" value="1"/>
</dbReference>
<dbReference type="SMART" id="SM00448">
    <property type="entry name" value="REC"/>
    <property type="match status" value="2"/>
</dbReference>
<evidence type="ECO:0000256" key="1">
    <source>
        <dbReference type="ARBA" id="ARBA00012528"/>
    </source>
</evidence>
<dbReference type="InterPro" id="IPR043128">
    <property type="entry name" value="Rev_trsase/Diguanyl_cyclase"/>
</dbReference>
<evidence type="ECO:0000259" key="5">
    <source>
        <dbReference type="PROSITE" id="PS50887"/>
    </source>
</evidence>
<dbReference type="NCBIfam" id="TIGR00254">
    <property type="entry name" value="GGDEF"/>
    <property type="match status" value="1"/>
</dbReference>
<dbReference type="PROSITE" id="PS50887">
    <property type="entry name" value="GGDEF"/>
    <property type="match status" value="1"/>
</dbReference>
<dbReference type="InterPro" id="IPR000160">
    <property type="entry name" value="GGDEF_dom"/>
</dbReference>
<comment type="catalytic activity">
    <reaction evidence="2">
        <text>2 GTP = 3',3'-c-di-GMP + 2 diphosphate</text>
        <dbReference type="Rhea" id="RHEA:24898"/>
        <dbReference type="ChEBI" id="CHEBI:33019"/>
        <dbReference type="ChEBI" id="CHEBI:37565"/>
        <dbReference type="ChEBI" id="CHEBI:58805"/>
        <dbReference type="EC" id="2.7.7.65"/>
    </reaction>
</comment>
<dbReference type="SUPFAM" id="SSF55073">
    <property type="entry name" value="Nucleotide cyclase"/>
    <property type="match status" value="1"/>
</dbReference>
<dbReference type="EC" id="2.7.7.65" evidence="1"/>
<dbReference type="SUPFAM" id="SSF52172">
    <property type="entry name" value="CheY-like"/>
    <property type="match status" value="2"/>
</dbReference>
<evidence type="ECO:0000259" key="4">
    <source>
        <dbReference type="PROSITE" id="PS50110"/>
    </source>
</evidence>
<dbReference type="InterPro" id="IPR001789">
    <property type="entry name" value="Sig_transdc_resp-reg_receiver"/>
</dbReference>
<accession>A0ABZ0USG8</accession>
<dbReference type="PANTHER" id="PTHR45138:SF9">
    <property type="entry name" value="DIGUANYLATE CYCLASE DGCM-RELATED"/>
    <property type="match status" value="1"/>
</dbReference>
<comment type="caution">
    <text evidence="3">Lacks conserved residue(s) required for the propagation of feature annotation.</text>
</comment>
<dbReference type="CDD" id="cd01949">
    <property type="entry name" value="GGDEF"/>
    <property type="match status" value="1"/>
</dbReference>
<name>A0ABZ0USG8_9RICK</name>
<evidence type="ECO:0000313" key="7">
    <source>
        <dbReference type="Proteomes" id="UP001326613"/>
    </source>
</evidence>
<evidence type="ECO:0000256" key="3">
    <source>
        <dbReference type="PROSITE-ProRule" id="PRU00169"/>
    </source>
</evidence>
<dbReference type="EMBL" id="CP112932">
    <property type="protein sequence ID" value="WPY00461.1"/>
    <property type="molecule type" value="Genomic_DNA"/>
</dbReference>
<sequence>MTANVLIVDDLEPNVKLLEVKLLSEYYTVFSANNGVKALDVLANNKIDVILLDVMMPEMDGFETCIKIKANPETTHIPVVMVTALSDIEDRIKGLEAGADEFLTKPINDVALFARVKSLSRMKTIIDELKLRNKTNAALGASAIEIKDNFVDSKILIINDDVVQARNLSKTLLKLSPQIKIVTKIEDIDSIIDTYIPDVVIISCQLEVGDPLRISVMLKSKEILRHTMLMLLAEEENMQMVIKGMELGINDYFIYPVEENELLARIKTQLRRKKYQDNLRNELEQSVNLSIKDGLTGVFNRRYFDIHIQQMIKTSIETNKPLCLLMLDIDHFKQVNDNYGHQAGDAVLVSFSMVLKNLFRITDLIARYGGEEFSVLLSEAYLKEAVIIADRVRSTIETTSFVIPNYPPLTKTTSIGVAEYKHGESISDFISRADKALYEAKSTGRNKIVAS</sequence>
<reference evidence="6 7" key="1">
    <citation type="submission" date="2022-10" db="EMBL/GenBank/DDBJ databases">
        <title>Host association and intracellularity evolved multiple times independently in the Rickettsiales.</title>
        <authorList>
            <person name="Castelli M."/>
            <person name="Nardi T."/>
            <person name="Gammuto L."/>
            <person name="Bellinzona G."/>
            <person name="Sabaneyeva E."/>
            <person name="Potekhin A."/>
            <person name="Serra V."/>
            <person name="Petroni G."/>
            <person name="Sassera D."/>
        </authorList>
    </citation>
    <scope>NUCLEOTIDE SEQUENCE [LARGE SCALE GENOMIC DNA]</scope>
    <source>
        <strain evidence="6 7">Kr 154-4</strain>
    </source>
</reference>
<dbReference type="PROSITE" id="PS50110">
    <property type="entry name" value="RESPONSE_REGULATORY"/>
    <property type="match status" value="2"/>
</dbReference>
<evidence type="ECO:0000256" key="2">
    <source>
        <dbReference type="ARBA" id="ARBA00034247"/>
    </source>
</evidence>
<dbReference type="InterPro" id="IPR011006">
    <property type="entry name" value="CheY-like_superfamily"/>
</dbReference>
<dbReference type="PANTHER" id="PTHR45138">
    <property type="entry name" value="REGULATORY COMPONENTS OF SENSORY TRANSDUCTION SYSTEM"/>
    <property type="match status" value="1"/>
</dbReference>
<dbReference type="Gene3D" id="3.40.50.2300">
    <property type="match status" value="2"/>
</dbReference>
<protein>
    <recommendedName>
        <fullName evidence="1">diguanylate cyclase</fullName>
        <ecNumber evidence="1">2.7.7.65</ecNumber>
    </recommendedName>
</protein>
<dbReference type="RefSeq" id="WP_323738526.1">
    <property type="nucleotide sequence ID" value="NZ_CP112932.1"/>
</dbReference>
<dbReference type="NCBIfam" id="NF007135">
    <property type="entry name" value="PRK09581.1"/>
    <property type="match status" value="1"/>
</dbReference>
<dbReference type="Pfam" id="PF00072">
    <property type="entry name" value="Response_reg"/>
    <property type="match status" value="2"/>
</dbReference>
<dbReference type="CDD" id="cd17538">
    <property type="entry name" value="REC_D1_PleD-like"/>
    <property type="match status" value="1"/>
</dbReference>
<proteinExistence type="predicted"/>
<feature type="domain" description="GGDEF" evidence="5">
    <location>
        <begin position="320"/>
        <end position="451"/>
    </location>
</feature>
<dbReference type="SMART" id="SM00267">
    <property type="entry name" value="GGDEF"/>
    <property type="match status" value="1"/>
</dbReference>
<keyword evidence="7" id="KW-1185">Reference proteome</keyword>
<organism evidence="6 7">
    <name type="scientific">Candidatus Trichorickettsia mobilis</name>
    <dbReference type="NCBI Taxonomy" id="1346319"/>
    <lineage>
        <taxon>Bacteria</taxon>
        <taxon>Pseudomonadati</taxon>
        <taxon>Pseudomonadota</taxon>
        <taxon>Alphaproteobacteria</taxon>
        <taxon>Rickettsiales</taxon>
        <taxon>Rickettsiaceae</taxon>
        <taxon>Rickettsieae</taxon>
        <taxon>Candidatus Trichorickettsia</taxon>
    </lineage>
</organism>
<feature type="domain" description="Response regulatory" evidence="4">
    <location>
        <begin position="154"/>
        <end position="270"/>
    </location>
</feature>
<keyword evidence="3" id="KW-0597">Phosphoprotein</keyword>
<feature type="domain" description="Response regulatory" evidence="4">
    <location>
        <begin position="4"/>
        <end position="120"/>
    </location>
</feature>